<dbReference type="InterPro" id="IPR036869">
    <property type="entry name" value="J_dom_sf"/>
</dbReference>
<keyword evidence="3" id="KW-0472">Membrane</keyword>
<dbReference type="RefSeq" id="XP_052945759.1">
    <property type="nucleotide sequence ID" value="XM_053087014.1"/>
</dbReference>
<evidence type="ECO:0000256" key="1">
    <source>
        <dbReference type="ARBA" id="ARBA00023186"/>
    </source>
</evidence>
<dbReference type="PROSITE" id="PS50076">
    <property type="entry name" value="DNAJ_2"/>
    <property type="match status" value="1"/>
</dbReference>
<feature type="compositionally biased region" description="Polar residues" evidence="2">
    <location>
        <begin position="97"/>
        <end position="108"/>
    </location>
</feature>
<dbReference type="Pfam" id="PF00226">
    <property type="entry name" value="DnaJ"/>
    <property type="match status" value="1"/>
</dbReference>
<proteinExistence type="predicted"/>
<dbReference type="GeneID" id="77726215"/>
<feature type="transmembrane region" description="Helical" evidence="3">
    <location>
        <begin position="200"/>
        <end position="223"/>
    </location>
</feature>
<keyword evidence="3" id="KW-0812">Transmembrane</keyword>
<feature type="region of interest" description="Disordered" evidence="2">
    <location>
        <begin position="88"/>
        <end position="196"/>
    </location>
</feature>
<dbReference type="InterPro" id="IPR018253">
    <property type="entry name" value="DnaJ_domain_CS"/>
</dbReference>
<dbReference type="EMBL" id="JAKWFO010000005">
    <property type="protein sequence ID" value="KAI9635982.1"/>
    <property type="molecule type" value="Genomic_DNA"/>
</dbReference>
<gene>
    <name evidence="5" type="ORF">MKK02DRAFT_25277</name>
</gene>
<dbReference type="InterPro" id="IPR051938">
    <property type="entry name" value="Apopto_cytoskel_mod"/>
</dbReference>
<dbReference type="PROSITE" id="PS00636">
    <property type="entry name" value="DNAJ_1"/>
    <property type="match status" value="1"/>
</dbReference>
<comment type="caution">
    <text evidence="5">The sequence shown here is derived from an EMBL/GenBank/DDBJ whole genome shotgun (WGS) entry which is preliminary data.</text>
</comment>
<accession>A0AA38LSP0</accession>
<keyword evidence="1" id="KW-0143">Chaperone</keyword>
<dbReference type="Gene3D" id="1.10.287.110">
    <property type="entry name" value="DnaJ domain"/>
    <property type="match status" value="1"/>
</dbReference>
<dbReference type="InterPro" id="IPR001623">
    <property type="entry name" value="DnaJ_domain"/>
</dbReference>
<organism evidence="5 6">
    <name type="scientific">Dioszegia hungarica</name>
    <dbReference type="NCBI Taxonomy" id="4972"/>
    <lineage>
        <taxon>Eukaryota</taxon>
        <taxon>Fungi</taxon>
        <taxon>Dikarya</taxon>
        <taxon>Basidiomycota</taxon>
        <taxon>Agaricomycotina</taxon>
        <taxon>Tremellomycetes</taxon>
        <taxon>Tremellales</taxon>
        <taxon>Bulleribasidiaceae</taxon>
        <taxon>Dioszegia</taxon>
    </lineage>
</organism>
<dbReference type="Proteomes" id="UP001164286">
    <property type="component" value="Unassembled WGS sequence"/>
</dbReference>
<dbReference type="PANTHER" id="PTHR44145">
    <property type="entry name" value="DNAJ HOMOLOG SUBFAMILY A MEMBER 3, MITOCHONDRIAL"/>
    <property type="match status" value="1"/>
</dbReference>
<feature type="domain" description="J" evidence="4">
    <location>
        <begin position="38"/>
        <end position="100"/>
    </location>
</feature>
<evidence type="ECO:0000313" key="6">
    <source>
        <dbReference type="Proteomes" id="UP001164286"/>
    </source>
</evidence>
<keyword evidence="6" id="KW-1185">Reference proteome</keyword>
<dbReference type="SMART" id="SM00271">
    <property type="entry name" value="DnaJ"/>
    <property type="match status" value="1"/>
</dbReference>
<name>A0AA38LSP0_9TREE</name>
<feature type="compositionally biased region" description="Low complexity" evidence="2">
    <location>
        <begin position="158"/>
        <end position="168"/>
    </location>
</feature>
<evidence type="ECO:0000259" key="4">
    <source>
        <dbReference type="PROSITE" id="PS50076"/>
    </source>
</evidence>
<reference evidence="5" key="1">
    <citation type="journal article" date="2022" name="G3 (Bethesda)">
        <title>High quality genome of the basidiomycete yeast Dioszegia hungarica PDD-24b-2 isolated from cloud water.</title>
        <authorList>
            <person name="Jarrige D."/>
            <person name="Haridas S."/>
            <person name="Bleykasten-Grosshans C."/>
            <person name="Joly M."/>
            <person name="Nadalig T."/>
            <person name="Sancelme M."/>
            <person name="Vuilleumier S."/>
            <person name="Grigoriev I.V."/>
            <person name="Amato P."/>
            <person name="Bringel F."/>
        </authorList>
    </citation>
    <scope>NUCLEOTIDE SEQUENCE</scope>
    <source>
        <strain evidence="5">PDD-24b-2</strain>
    </source>
</reference>
<protein>
    <submittedName>
        <fullName evidence="5">DnaJ domain-containing protein</fullName>
    </submittedName>
</protein>
<dbReference type="PRINTS" id="PR00625">
    <property type="entry name" value="JDOMAIN"/>
</dbReference>
<dbReference type="CDD" id="cd06257">
    <property type="entry name" value="DnaJ"/>
    <property type="match status" value="1"/>
</dbReference>
<evidence type="ECO:0000313" key="5">
    <source>
        <dbReference type="EMBL" id="KAI9635982.1"/>
    </source>
</evidence>
<evidence type="ECO:0000256" key="2">
    <source>
        <dbReference type="SAM" id="MobiDB-lite"/>
    </source>
</evidence>
<dbReference type="SUPFAM" id="SSF46565">
    <property type="entry name" value="Chaperone J-domain"/>
    <property type="match status" value="1"/>
</dbReference>
<keyword evidence="3" id="KW-1133">Transmembrane helix</keyword>
<dbReference type="AlphaFoldDB" id="A0AA38LSP0"/>
<sequence length="238" mass="25851">MIGVQSRGGRALELLNHAGPSTRRHIASSARRSAKVVNHYEALKLPKNATKQQVKARFYELSKKYHPDTAGGDISRFHSINDAYATLGDDSKRKQYDQSQSQPSSGYGNNPYAYGSSPLRPQAQGPHRSWGRAAPRRTTGPATSGAHYSPFGRRTPEYGAASGSSAYARTGTDPFGRPVFSRRKGPAVERDDEEKGESGLWRFGVVVGLLLAVVGFGGGLTASADTGQRHRERPPKER</sequence>
<evidence type="ECO:0000256" key="3">
    <source>
        <dbReference type="SAM" id="Phobius"/>
    </source>
</evidence>
<dbReference type="PANTHER" id="PTHR44145:SF3">
    <property type="entry name" value="DNAJ HOMOLOG SUBFAMILY A MEMBER 3, MITOCHONDRIAL"/>
    <property type="match status" value="1"/>
</dbReference>